<keyword evidence="1" id="KW-0489">Methyltransferase</keyword>
<sequence length="294" mass="34072">MKQIDRSPIKNNNLEPYISCKDYTVSNKIFSISIDKDSGLLITNPQPKEDDLGKYYESEDYISHSDTKKSLVDKLYHWVRNFTIKKKVRLINSFNSDYRSILDIGAGTGDFLAACKNDGWSVTGIEPSEKAKEIAYSKLADSKIKIYNDIQDLELKSYDVITMWHVLEHVPNLCEYVSKLKELLSTNGTLIIAVPNYKSYDANVYQEFWAAYDVPRHLWHFSRKSISQLFEQENLKVEKVLPMMFDSFYVSLLSEKYKRGKSNMLKAFWIGLISNIKAKTTKEYSSLIYIIKNV</sequence>
<accession>A0A3N4NPR4</accession>
<dbReference type="PANTHER" id="PTHR43861">
    <property type="entry name" value="TRANS-ACONITATE 2-METHYLTRANSFERASE-RELATED"/>
    <property type="match status" value="1"/>
</dbReference>
<dbReference type="GO" id="GO:0032259">
    <property type="term" value="P:methylation"/>
    <property type="evidence" value="ECO:0007669"/>
    <property type="project" value="UniProtKB-KW"/>
</dbReference>
<dbReference type="AlphaFoldDB" id="A0A3N4NPR4"/>
<evidence type="ECO:0000313" key="1">
    <source>
        <dbReference type="EMBL" id="RPD96497.1"/>
    </source>
</evidence>
<reference evidence="1 2" key="1">
    <citation type="submission" date="2018-11" db="EMBL/GenBank/DDBJ databases">
        <title>Aureibaculum marinum gen. nov., sp. nov., a member of the family Flavobacteriaceae isolated from the Bohai Sea.</title>
        <authorList>
            <person name="Ji X."/>
        </authorList>
    </citation>
    <scope>NUCLEOTIDE SEQUENCE [LARGE SCALE GENOMIC DNA]</scope>
    <source>
        <strain evidence="1 2">BH-SD17</strain>
    </source>
</reference>
<dbReference type="Proteomes" id="UP000270856">
    <property type="component" value="Unassembled WGS sequence"/>
</dbReference>
<protein>
    <submittedName>
        <fullName evidence="1">Class I SAM-dependent methyltransferase</fullName>
    </submittedName>
</protein>
<dbReference type="Pfam" id="PF13489">
    <property type="entry name" value="Methyltransf_23"/>
    <property type="match status" value="1"/>
</dbReference>
<dbReference type="RefSeq" id="WP_123897692.1">
    <property type="nucleotide sequence ID" value="NZ_RPFJ01000011.1"/>
</dbReference>
<dbReference type="CDD" id="cd02440">
    <property type="entry name" value="AdoMet_MTases"/>
    <property type="match status" value="1"/>
</dbReference>
<dbReference type="InterPro" id="IPR029063">
    <property type="entry name" value="SAM-dependent_MTases_sf"/>
</dbReference>
<proteinExistence type="predicted"/>
<keyword evidence="1" id="KW-0808">Transferase</keyword>
<dbReference type="OrthoDB" id="2370471at2"/>
<evidence type="ECO:0000313" key="2">
    <source>
        <dbReference type="Proteomes" id="UP000270856"/>
    </source>
</evidence>
<organism evidence="1 2">
    <name type="scientific">Aureibaculum marinum</name>
    <dbReference type="NCBI Taxonomy" id="2487930"/>
    <lineage>
        <taxon>Bacteria</taxon>
        <taxon>Pseudomonadati</taxon>
        <taxon>Bacteroidota</taxon>
        <taxon>Flavobacteriia</taxon>
        <taxon>Flavobacteriales</taxon>
        <taxon>Flavobacteriaceae</taxon>
        <taxon>Aureibaculum</taxon>
    </lineage>
</organism>
<gene>
    <name evidence="1" type="ORF">EGM88_09010</name>
</gene>
<comment type="caution">
    <text evidence="1">The sequence shown here is derived from an EMBL/GenBank/DDBJ whole genome shotgun (WGS) entry which is preliminary data.</text>
</comment>
<dbReference type="SUPFAM" id="SSF53335">
    <property type="entry name" value="S-adenosyl-L-methionine-dependent methyltransferases"/>
    <property type="match status" value="1"/>
</dbReference>
<keyword evidence="2" id="KW-1185">Reference proteome</keyword>
<dbReference type="Gene3D" id="3.40.50.150">
    <property type="entry name" value="Vaccinia Virus protein VP39"/>
    <property type="match status" value="1"/>
</dbReference>
<dbReference type="GO" id="GO:0008168">
    <property type="term" value="F:methyltransferase activity"/>
    <property type="evidence" value="ECO:0007669"/>
    <property type="project" value="UniProtKB-KW"/>
</dbReference>
<dbReference type="EMBL" id="RPFJ01000011">
    <property type="protein sequence ID" value="RPD96497.1"/>
    <property type="molecule type" value="Genomic_DNA"/>
</dbReference>
<name>A0A3N4NPR4_9FLAO</name>